<organism evidence="1 2">
    <name type="scientific">Papaver atlanticum</name>
    <dbReference type="NCBI Taxonomy" id="357466"/>
    <lineage>
        <taxon>Eukaryota</taxon>
        <taxon>Viridiplantae</taxon>
        <taxon>Streptophyta</taxon>
        <taxon>Embryophyta</taxon>
        <taxon>Tracheophyta</taxon>
        <taxon>Spermatophyta</taxon>
        <taxon>Magnoliopsida</taxon>
        <taxon>Ranunculales</taxon>
        <taxon>Papaveraceae</taxon>
        <taxon>Papaveroideae</taxon>
        <taxon>Papaver</taxon>
    </lineage>
</organism>
<dbReference type="EMBL" id="JAJJMB010011896">
    <property type="protein sequence ID" value="KAI3895607.1"/>
    <property type="molecule type" value="Genomic_DNA"/>
</dbReference>
<name>A0AAD4XCQ7_9MAGN</name>
<dbReference type="Proteomes" id="UP001202328">
    <property type="component" value="Unassembled WGS sequence"/>
</dbReference>
<reference evidence="1" key="1">
    <citation type="submission" date="2022-04" db="EMBL/GenBank/DDBJ databases">
        <title>A functionally conserved STORR gene fusion in Papaver species that diverged 16.8 million years ago.</title>
        <authorList>
            <person name="Catania T."/>
        </authorList>
    </citation>
    <scope>NUCLEOTIDE SEQUENCE</scope>
    <source>
        <strain evidence="1">S-188037</strain>
    </source>
</reference>
<dbReference type="PANTHER" id="PTHR33018">
    <property type="entry name" value="OS10G0338966 PROTEIN-RELATED"/>
    <property type="match status" value="1"/>
</dbReference>
<sequence>LNCAAVRFNSQNHQVNLNSSSCSSSTGTSQQLKLQFRFSSDKYGNTSCTGNQPEEHGWHEAFHQADNDPGDTEESMVNDDQLPEIPFNSLGQPVEDISKPYASRIGVITRNVVSPHYEDWRIVPPEFKEEIWRNLKNEYRVPDIIKGRVLRMANKSWKNRKNKLRLWFDKFDTIVARKHNRPAGVRREDWERFVDLEYVAKIRELNETEQYRNETNLDKDAVATVLGTDNRGFVRGMGCGISKTELLASAVPREQLRQQVLKTRAVEDRVRTLEVAVETLMAGLSCNPSTSNVNAQL</sequence>
<evidence type="ECO:0000313" key="1">
    <source>
        <dbReference type="EMBL" id="KAI3895607.1"/>
    </source>
</evidence>
<accession>A0AAD4XCQ7</accession>
<evidence type="ECO:0008006" key="3">
    <source>
        <dbReference type="Google" id="ProtNLM"/>
    </source>
</evidence>
<proteinExistence type="predicted"/>
<protein>
    <recommendedName>
        <fullName evidence="3">Transposase</fullName>
    </recommendedName>
</protein>
<gene>
    <name evidence="1" type="ORF">MKW98_025398</name>
</gene>
<keyword evidence="2" id="KW-1185">Reference proteome</keyword>
<dbReference type="AlphaFoldDB" id="A0AAD4XCQ7"/>
<comment type="caution">
    <text evidence="1">The sequence shown here is derived from an EMBL/GenBank/DDBJ whole genome shotgun (WGS) entry which is preliminary data.</text>
</comment>
<evidence type="ECO:0000313" key="2">
    <source>
        <dbReference type="Proteomes" id="UP001202328"/>
    </source>
</evidence>
<dbReference type="PANTHER" id="PTHR33018:SF37">
    <property type="entry name" value="TRANSPOSASE TNP1_EN_SPM-LIKE DOMAIN-CONTAINING PROTEIN"/>
    <property type="match status" value="1"/>
</dbReference>
<feature type="non-terminal residue" evidence="1">
    <location>
        <position position="297"/>
    </location>
</feature>